<accession>A0ABN8T0D6</accession>
<evidence type="ECO:0000313" key="9">
    <source>
        <dbReference type="EMBL" id="CAH3196740.1"/>
    </source>
</evidence>
<sequence length="363" mass="41867">MVLCLVISCGNKTWKKRSKVEKVRFFRVPRVIVNQGEYSEELTSERRRMWISAISREDLTDDILERDRVCSQHFVSGEAAKDWDRFNVDWVPTLHLGHSKQHVKDPKEEVARAQRAANRRKRRAEIAEKEVEEKGKRLDATGETADEIFYEAKPEAEALNVDDTGETADEIFYETEPEAEALSVDDKDPETKEELYGSHDQKTMNAETQTPDSGVKITQNAETQTTEFEYLFKQAVLQPFTEEYFADHDDRVRFYTGLPGFDVLKATFSFITIPAFTRGKNQLDPLDVERTREIANVRIHVERVIGLLRQKYSILQRILPMDYLTCSEKSGKIPLIDRMIRVCAALTNLSPSVVPFEYAHQLL</sequence>
<dbReference type="Proteomes" id="UP001159427">
    <property type="component" value="Unassembled WGS sequence"/>
</dbReference>
<dbReference type="EMBL" id="CALNXI010004966">
    <property type="protein sequence ID" value="CAH3196740.1"/>
    <property type="molecule type" value="Genomic_DNA"/>
</dbReference>
<comment type="cofactor">
    <cofactor evidence="1">
        <name>a divalent metal cation</name>
        <dbReference type="ChEBI" id="CHEBI:60240"/>
    </cofactor>
</comment>
<dbReference type="SUPFAM" id="SSF57716">
    <property type="entry name" value="Glucocorticoid receptor-like (DNA-binding domain)"/>
    <property type="match status" value="1"/>
</dbReference>
<feature type="domain" description="THAP-type" evidence="8">
    <location>
        <begin position="1"/>
        <end position="95"/>
    </location>
</feature>
<keyword evidence="5 6" id="KW-0238">DNA-binding</keyword>
<dbReference type="InterPro" id="IPR006612">
    <property type="entry name" value="THAP_Znf"/>
</dbReference>
<evidence type="ECO:0000256" key="4">
    <source>
        <dbReference type="ARBA" id="ARBA00022833"/>
    </source>
</evidence>
<protein>
    <recommendedName>
        <fullName evidence="8">THAP-type domain-containing protein</fullName>
    </recommendedName>
</protein>
<evidence type="ECO:0000256" key="1">
    <source>
        <dbReference type="ARBA" id="ARBA00001968"/>
    </source>
</evidence>
<dbReference type="PANTHER" id="PTHR23080:SF144">
    <property type="entry name" value="SPINDLE AND KINETOCHORE ASSOCIATED COMPLEX SUBUNIT 3"/>
    <property type="match status" value="1"/>
</dbReference>
<evidence type="ECO:0000256" key="6">
    <source>
        <dbReference type="PROSITE-ProRule" id="PRU00309"/>
    </source>
</evidence>
<dbReference type="PROSITE" id="PS50950">
    <property type="entry name" value="ZF_THAP"/>
    <property type="match status" value="1"/>
</dbReference>
<gene>
    <name evidence="9" type="ORF">PEVE_00033383</name>
</gene>
<evidence type="ECO:0000313" key="10">
    <source>
        <dbReference type="Proteomes" id="UP001159427"/>
    </source>
</evidence>
<keyword evidence="10" id="KW-1185">Reference proteome</keyword>
<evidence type="ECO:0000256" key="5">
    <source>
        <dbReference type="ARBA" id="ARBA00023125"/>
    </source>
</evidence>
<dbReference type="InterPro" id="IPR027806">
    <property type="entry name" value="HARBI1_dom"/>
</dbReference>
<feature type="compositionally biased region" description="Basic and acidic residues" evidence="7">
    <location>
        <begin position="184"/>
        <end position="202"/>
    </location>
</feature>
<comment type="caution">
    <text evidence="9">The sequence shown here is derived from an EMBL/GenBank/DDBJ whole genome shotgun (WGS) entry which is preliminary data.</text>
</comment>
<dbReference type="SMART" id="SM00980">
    <property type="entry name" value="THAP"/>
    <property type="match status" value="1"/>
</dbReference>
<evidence type="ECO:0000256" key="7">
    <source>
        <dbReference type="SAM" id="MobiDB-lite"/>
    </source>
</evidence>
<dbReference type="Pfam" id="PF13359">
    <property type="entry name" value="DDE_Tnp_4"/>
    <property type="match status" value="1"/>
</dbReference>
<evidence type="ECO:0000256" key="3">
    <source>
        <dbReference type="ARBA" id="ARBA00022771"/>
    </source>
</evidence>
<reference evidence="9 10" key="1">
    <citation type="submission" date="2022-05" db="EMBL/GenBank/DDBJ databases">
        <authorList>
            <consortium name="Genoscope - CEA"/>
            <person name="William W."/>
        </authorList>
    </citation>
    <scope>NUCLEOTIDE SEQUENCE [LARGE SCALE GENOMIC DNA]</scope>
</reference>
<dbReference type="PANTHER" id="PTHR23080">
    <property type="entry name" value="THAP DOMAIN PROTEIN"/>
    <property type="match status" value="1"/>
</dbReference>
<dbReference type="Pfam" id="PF05485">
    <property type="entry name" value="THAP"/>
    <property type="match status" value="1"/>
</dbReference>
<evidence type="ECO:0000259" key="8">
    <source>
        <dbReference type="PROSITE" id="PS50950"/>
    </source>
</evidence>
<keyword evidence="2" id="KW-0479">Metal-binding</keyword>
<feature type="compositionally biased region" description="Polar residues" evidence="7">
    <location>
        <begin position="203"/>
        <end position="213"/>
    </location>
</feature>
<proteinExistence type="predicted"/>
<organism evidence="9 10">
    <name type="scientific">Porites evermanni</name>
    <dbReference type="NCBI Taxonomy" id="104178"/>
    <lineage>
        <taxon>Eukaryota</taxon>
        <taxon>Metazoa</taxon>
        <taxon>Cnidaria</taxon>
        <taxon>Anthozoa</taxon>
        <taxon>Hexacorallia</taxon>
        <taxon>Scleractinia</taxon>
        <taxon>Fungiina</taxon>
        <taxon>Poritidae</taxon>
        <taxon>Porites</taxon>
    </lineage>
</organism>
<name>A0ABN8T0D6_9CNID</name>
<keyword evidence="3 6" id="KW-0863">Zinc-finger</keyword>
<evidence type="ECO:0000256" key="2">
    <source>
        <dbReference type="ARBA" id="ARBA00022723"/>
    </source>
</evidence>
<feature type="region of interest" description="Disordered" evidence="7">
    <location>
        <begin position="178"/>
        <end position="213"/>
    </location>
</feature>
<keyword evidence="4" id="KW-0862">Zinc</keyword>